<gene>
    <name evidence="2" type="ORF">KPL81_05960</name>
</gene>
<proteinExistence type="predicted"/>
<keyword evidence="3" id="KW-1185">Reference proteome</keyword>
<dbReference type="EMBL" id="JAHYCA010000002">
    <property type="protein sequence ID" value="MBW6390705.1"/>
    <property type="molecule type" value="Genomic_DNA"/>
</dbReference>
<organism evidence="2 3">
    <name type="scientific">Billgrantia antri</name>
    <dbReference type="NCBI Taxonomy" id="2846777"/>
    <lineage>
        <taxon>Bacteria</taxon>
        <taxon>Pseudomonadati</taxon>
        <taxon>Pseudomonadota</taxon>
        <taxon>Gammaproteobacteria</taxon>
        <taxon>Oceanospirillales</taxon>
        <taxon>Halomonadaceae</taxon>
        <taxon>Billgrantia</taxon>
    </lineage>
</organism>
<protein>
    <recommendedName>
        <fullName evidence="4">DUF1127 domain-containing protein</fullName>
    </recommendedName>
</protein>
<evidence type="ECO:0000313" key="2">
    <source>
        <dbReference type="EMBL" id="MBW6390705.1"/>
    </source>
</evidence>
<comment type="caution">
    <text evidence="2">The sequence shown here is derived from an EMBL/GenBank/DDBJ whole genome shotgun (WGS) entry which is preliminary data.</text>
</comment>
<accession>A0ABS6ZLC1</accession>
<evidence type="ECO:0000256" key="1">
    <source>
        <dbReference type="SAM" id="MobiDB-lite"/>
    </source>
</evidence>
<evidence type="ECO:0000313" key="3">
    <source>
        <dbReference type="Proteomes" id="UP000769617"/>
    </source>
</evidence>
<dbReference type="Proteomes" id="UP000769617">
    <property type="component" value="Unassembled WGS sequence"/>
</dbReference>
<sequence length="107" mass="12929">MSQYEPLRQPQPTASKRPAPPPRPDFYMPAMPPLGLIHALETKWWEYRRRQQFRQRFLHLLAYDDHMLEDMGHCREDILWALRLPLKDDATEALMCRRAMRKVQQRS</sequence>
<evidence type="ECO:0008006" key="4">
    <source>
        <dbReference type="Google" id="ProtNLM"/>
    </source>
</evidence>
<feature type="region of interest" description="Disordered" evidence="1">
    <location>
        <begin position="1"/>
        <end position="26"/>
    </location>
</feature>
<dbReference type="RefSeq" id="WP_219791064.1">
    <property type="nucleotide sequence ID" value="NZ_JAHYCA010000002.1"/>
</dbReference>
<reference evidence="2 3" key="1">
    <citation type="submission" date="2021-07" db="EMBL/GenBank/DDBJ databases">
        <authorList>
            <person name="So Y."/>
        </authorList>
    </citation>
    <scope>NUCLEOTIDE SEQUENCE [LARGE SCALE GENOMIC DNA]</scope>
    <source>
        <strain evidence="2 3">Y3S6</strain>
    </source>
</reference>
<name>A0ABS6ZLC1_9GAMM</name>